<dbReference type="InterPro" id="IPR006311">
    <property type="entry name" value="TAT_signal"/>
</dbReference>
<dbReference type="PROSITE" id="PS51318">
    <property type="entry name" value="TAT"/>
    <property type="match status" value="1"/>
</dbReference>
<protein>
    <submittedName>
        <fullName evidence="1">Uncharacterized protein</fullName>
    </submittedName>
</protein>
<accession>A0ABT6NUS6</accession>
<dbReference type="SUPFAM" id="SSF53850">
    <property type="entry name" value="Periplasmic binding protein-like II"/>
    <property type="match status" value="1"/>
</dbReference>
<dbReference type="Gene3D" id="3.40.190.10">
    <property type="entry name" value="Periplasmic binding protein-like II"/>
    <property type="match status" value="1"/>
</dbReference>
<reference evidence="1 2" key="1">
    <citation type="submission" date="2023-04" db="EMBL/GenBank/DDBJ databases">
        <title>The genome sequence of Polyangium sorediatum DSM14670.</title>
        <authorList>
            <person name="Zhang X."/>
        </authorList>
    </citation>
    <scope>NUCLEOTIDE SEQUENCE [LARGE SCALE GENOMIC DNA]</scope>
    <source>
        <strain evidence="1 2">DSM 14670</strain>
    </source>
</reference>
<keyword evidence="2" id="KW-1185">Reference proteome</keyword>
<organism evidence="1 2">
    <name type="scientific">Polyangium sorediatum</name>
    <dbReference type="NCBI Taxonomy" id="889274"/>
    <lineage>
        <taxon>Bacteria</taxon>
        <taxon>Pseudomonadati</taxon>
        <taxon>Myxococcota</taxon>
        <taxon>Polyangia</taxon>
        <taxon>Polyangiales</taxon>
        <taxon>Polyangiaceae</taxon>
        <taxon>Polyangium</taxon>
    </lineage>
</organism>
<comment type="caution">
    <text evidence="1">The sequence shown here is derived from an EMBL/GenBank/DDBJ whole genome shotgun (WGS) entry which is preliminary data.</text>
</comment>
<name>A0ABT6NUS6_9BACT</name>
<dbReference type="RefSeq" id="WP_284720767.1">
    <property type="nucleotide sequence ID" value="NZ_JARZHI010000018.1"/>
</dbReference>
<proteinExistence type="predicted"/>
<evidence type="ECO:0000313" key="2">
    <source>
        <dbReference type="Proteomes" id="UP001160301"/>
    </source>
</evidence>
<dbReference type="Proteomes" id="UP001160301">
    <property type="component" value="Unassembled WGS sequence"/>
</dbReference>
<sequence>MSGEMFGGDNRLSRRAFLGASVASALVAATPSAAALGRTPHGGRFSLHLPWPTRSIDPHDLRDPTAALFGAAIADPLYTLDAAGHPAPALAQSLPSREALGTVVRLREGLRTARKESLGAADVIFSIERARGRGAAGLLAEVPKPTPYPKDPLAVVFGTTDPHKLARVLASPLAAVVPQKFDPSAPDGTGAFRAECGERGLVLSKNSFAARGAAFLDGIDVARADDLATSLRRFEAERDDVGWLGLGLHGERKGAVRFDLGRAAWIVLQMGPQAGSFGAPSVAQRLVDAVPPERLSHLGLGPLPPANGDPGWGGPPAELLVDEASAHLVEVARTLAPILSRPGHEVTVSTIPRVELGRRRARGQVTLSIDIVRPSQPGPLGALLSLATADDPARAKDLAMKPPKLAPNASARALTHSLRVGVIGELRVAGGLMPELVLARGGEGWDLGASFRRRGK</sequence>
<gene>
    <name evidence="1" type="ORF">QHF89_21510</name>
</gene>
<evidence type="ECO:0000313" key="1">
    <source>
        <dbReference type="EMBL" id="MDI1432090.1"/>
    </source>
</evidence>
<dbReference type="EMBL" id="JARZHI010000018">
    <property type="protein sequence ID" value="MDI1432090.1"/>
    <property type="molecule type" value="Genomic_DNA"/>
</dbReference>